<evidence type="ECO:0000313" key="8">
    <source>
        <dbReference type="Proteomes" id="UP000621436"/>
    </source>
</evidence>
<dbReference type="Pfam" id="PF04227">
    <property type="entry name" value="Indigoidine_A"/>
    <property type="match status" value="1"/>
</dbReference>
<feature type="active site" description="Proton donor" evidence="6">
    <location>
        <position position="25"/>
    </location>
</feature>
<keyword evidence="4 6" id="KW-0456">Lyase</keyword>
<dbReference type="PANTHER" id="PTHR42909">
    <property type="entry name" value="ZGC:136858"/>
    <property type="match status" value="1"/>
</dbReference>
<dbReference type="HAMAP" id="MF_01876">
    <property type="entry name" value="PsiMP_glycosidase"/>
    <property type="match status" value="1"/>
</dbReference>
<comment type="similarity">
    <text evidence="6">Belongs to the pseudouridine-5'-phosphate glycosidase family.</text>
</comment>
<dbReference type="EC" id="4.2.1.70" evidence="6"/>
<dbReference type="GO" id="GO:0016798">
    <property type="term" value="F:hydrolase activity, acting on glycosyl bonds"/>
    <property type="evidence" value="ECO:0007669"/>
    <property type="project" value="UniProtKB-KW"/>
</dbReference>
<dbReference type="Gene3D" id="3.40.1790.10">
    <property type="entry name" value="Indigoidine synthase domain"/>
    <property type="match status" value="1"/>
</dbReference>
<evidence type="ECO:0000256" key="2">
    <source>
        <dbReference type="ARBA" id="ARBA00022801"/>
    </source>
</evidence>
<keyword evidence="5 6" id="KW-0326">Glycosidase</keyword>
<evidence type="ECO:0000256" key="5">
    <source>
        <dbReference type="ARBA" id="ARBA00023295"/>
    </source>
</evidence>
<comment type="catalytic activity">
    <reaction evidence="6">
        <text>D-ribose 5-phosphate + uracil = psi-UMP + H2O</text>
        <dbReference type="Rhea" id="RHEA:18337"/>
        <dbReference type="ChEBI" id="CHEBI:15377"/>
        <dbReference type="ChEBI" id="CHEBI:17568"/>
        <dbReference type="ChEBI" id="CHEBI:58380"/>
        <dbReference type="ChEBI" id="CHEBI:78346"/>
        <dbReference type="EC" id="4.2.1.70"/>
    </reaction>
</comment>
<comment type="subunit">
    <text evidence="6">Homotrimer.</text>
</comment>
<dbReference type="GO" id="GO:0046113">
    <property type="term" value="P:nucleobase catabolic process"/>
    <property type="evidence" value="ECO:0007669"/>
    <property type="project" value="UniProtKB-UniRule"/>
</dbReference>
<dbReference type="RefSeq" id="WP_270454452.1">
    <property type="nucleotide sequence ID" value="NZ_JADPIE010000005.1"/>
</dbReference>
<comment type="caution">
    <text evidence="7">The sequence shown here is derived from an EMBL/GenBank/DDBJ whole genome shotgun (WGS) entry which is preliminary data.</text>
</comment>
<dbReference type="SUPFAM" id="SSF110581">
    <property type="entry name" value="Indigoidine synthase A-like"/>
    <property type="match status" value="1"/>
</dbReference>
<evidence type="ECO:0000256" key="6">
    <source>
        <dbReference type="HAMAP-Rule" id="MF_01876"/>
    </source>
</evidence>
<proteinExistence type="inferred from homology"/>
<dbReference type="PANTHER" id="PTHR42909:SF1">
    <property type="entry name" value="CARBOHYDRATE KINASE PFKB DOMAIN-CONTAINING PROTEIN"/>
    <property type="match status" value="1"/>
</dbReference>
<reference evidence="7" key="1">
    <citation type="submission" date="2020-11" db="EMBL/GenBank/DDBJ databases">
        <title>Halonatronomonas betainensis gen. nov., sp. nov. a novel haloalkaliphilic representative of the family Halanaerobiacae capable of betaine degradation.</title>
        <authorList>
            <person name="Boltyanskaya Y."/>
            <person name="Kevbrin V."/>
            <person name="Detkova E."/>
            <person name="Grouzdev D.S."/>
            <person name="Koziaeva V."/>
            <person name="Zhilina T."/>
        </authorList>
    </citation>
    <scope>NUCLEOTIDE SEQUENCE</scope>
    <source>
        <strain evidence="7">Z-7014</strain>
    </source>
</reference>
<dbReference type="EMBL" id="JADPIE010000005">
    <property type="protein sequence ID" value="MBF8437472.1"/>
    <property type="molecule type" value="Genomic_DNA"/>
</dbReference>
<evidence type="ECO:0000256" key="3">
    <source>
        <dbReference type="ARBA" id="ARBA00023211"/>
    </source>
</evidence>
<dbReference type="InterPro" id="IPR022830">
    <property type="entry name" value="Indigdn_synthA-like"/>
</dbReference>
<keyword evidence="1 6" id="KW-0479">Metal-binding</keyword>
<feature type="binding site" evidence="6">
    <location>
        <position position="107"/>
    </location>
    <ligand>
        <name>substrate</name>
    </ligand>
</feature>
<name>A0A931FAZ7_9FIRM</name>
<comment type="function">
    <text evidence="6">Catalyzes the reversible cleavage of pseudouridine 5'-phosphate (PsiMP) to ribose 5-phosphate and uracil. Functions biologically in the cleavage direction, as part of a pseudouridine degradation pathway.</text>
</comment>
<evidence type="ECO:0000313" key="7">
    <source>
        <dbReference type="EMBL" id="MBF8437472.1"/>
    </source>
</evidence>
<dbReference type="GO" id="GO:0004730">
    <property type="term" value="F:pseudouridylate synthase activity"/>
    <property type="evidence" value="ECO:0007669"/>
    <property type="project" value="UniProtKB-UniRule"/>
</dbReference>
<keyword evidence="2 6" id="KW-0378">Hydrolase</keyword>
<protein>
    <recommendedName>
        <fullName evidence="6">Pseudouridine-5'-phosphate glycosidase</fullName>
        <shortName evidence="6">PsiMP glycosidase</shortName>
        <ecNumber evidence="6">4.2.1.70</ecNumber>
    </recommendedName>
</protein>
<dbReference type="GO" id="GO:0046872">
    <property type="term" value="F:metal ion binding"/>
    <property type="evidence" value="ECO:0007669"/>
    <property type="project" value="UniProtKB-KW"/>
</dbReference>
<sequence length="311" mass="33660">MSELIKIAPRIEESKYQHKPVVALESTIITHGMPYPENVETALEIEEIIREIGAEPATIAIIDGKIKVGLSRDEIKELAETDQEVKKVSRRDLAWVTSMGKYGATTVAGTMAIAARAGIKFFVTGGIGGVHRGGNNTFDISADISELGRTPVTVIAAGAKAILDLPLTYEKLETEGVPVIAYRTDEIPAFYSRISGIKAPIRLDTARDIAKLVAAQESLEIDNGILVTNPIPEKDEIPADEINPEIIRAVKEAEDKGISGKDITPFLLDRIKEITEGRSLEANISLVKNNARLGAEVALAHKQFLAAGYQL</sequence>
<dbReference type="GO" id="GO:0005737">
    <property type="term" value="C:cytoplasm"/>
    <property type="evidence" value="ECO:0007669"/>
    <property type="project" value="TreeGrafter"/>
</dbReference>
<comment type="cofactor">
    <cofactor evidence="6">
        <name>Mn(2+)</name>
        <dbReference type="ChEBI" id="CHEBI:29035"/>
    </cofactor>
    <text evidence="6">Binds 1 Mn(2+) ion per subunit.</text>
</comment>
<feature type="binding site" evidence="6">
    <location>
        <position position="87"/>
    </location>
    <ligand>
        <name>substrate</name>
    </ligand>
</feature>
<dbReference type="Proteomes" id="UP000621436">
    <property type="component" value="Unassembled WGS sequence"/>
</dbReference>
<feature type="binding site" evidence="6">
    <location>
        <position position="139"/>
    </location>
    <ligand>
        <name>Mn(2+)</name>
        <dbReference type="ChEBI" id="CHEBI:29035"/>
    </ligand>
</feature>
<evidence type="ECO:0000256" key="1">
    <source>
        <dbReference type="ARBA" id="ARBA00022723"/>
    </source>
</evidence>
<dbReference type="InterPro" id="IPR007342">
    <property type="entry name" value="PsuG"/>
</dbReference>
<feature type="binding site" evidence="6">
    <location>
        <begin position="141"/>
        <end position="143"/>
    </location>
    <ligand>
        <name>substrate</name>
    </ligand>
</feature>
<keyword evidence="8" id="KW-1185">Reference proteome</keyword>
<dbReference type="AlphaFoldDB" id="A0A931FAZ7"/>
<accession>A0A931FAZ7</accession>
<feature type="active site" description="Nucleophile" evidence="6">
    <location>
        <position position="160"/>
    </location>
</feature>
<organism evidence="7 8">
    <name type="scientific">Halonatronomonas betaini</name>
    <dbReference type="NCBI Taxonomy" id="2778430"/>
    <lineage>
        <taxon>Bacteria</taxon>
        <taxon>Bacillati</taxon>
        <taxon>Bacillota</taxon>
        <taxon>Clostridia</taxon>
        <taxon>Halanaerobiales</taxon>
        <taxon>Halarsenatibacteraceae</taxon>
        <taxon>Halonatronomonas</taxon>
    </lineage>
</organism>
<evidence type="ECO:0000256" key="4">
    <source>
        <dbReference type="ARBA" id="ARBA00023239"/>
    </source>
</evidence>
<gene>
    <name evidence="6" type="primary">psuG</name>
    <name evidence="7" type="ORF">I0Q91_10295</name>
</gene>
<keyword evidence="3 6" id="KW-0464">Manganese</keyword>